<sequence>MPHGIIFHDFRRTVKTNMLNAGVDKVHRDLILRHSLKGMDVHYMALSDDSLKEAMDKYTR</sequence>
<evidence type="ECO:0000313" key="2">
    <source>
        <dbReference type="EMBL" id="MBC8430950.1"/>
    </source>
</evidence>
<dbReference type="AlphaFoldDB" id="A0A8J6P169"/>
<reference evidence="2 3" key="1">
    <citation type="submission" date="2020-08" db="EMBL/GenBank/DDBJ databases">
        <title>Bridging the membrane lipid divide: bacteria of the FCB group superphylum have the potential to synthesize archaeal ether lipids.</title>
        <authorList>
            <person name="Villanueva L."/>
            <person name="Von Meijenfeldt F.A.B."/>
            <person name="Westbye A.B."/>
            <person name="Yadav S."/>
            <person name="Hopmans E.C."/>
            <person name="Dutilh B.E."/>
            <person name="Sinninghe Damste J.S."/>
        </authorList>
    </citation>
    <scope>NUCLEOTIDE SEQUENCE [LARGE SCALE GENOMIC DNA]</scope>
    <source>
        <strain evidence="2">NIOZ-UU17</strain>
    </source>
</reference>
<dbReference type="SUPFAM" id="SSF56349">
    <property type="entry name" value="DNA breaking-rejoining enzymes"/>
    <property type="match status" value="1"/>
</dbReference>
<dbReference type="InterPro" id="IPR013762">
    <property type="entry name" value="Integrase-like_cat_sf"/>
</dbReference>
<proteinExistence type="predicted"/>
<evidence type="ECO:0000313" key="3">
    <source>
        <dbReference type="Proteomes" id="UP000605201"/>
    </source>
</evidence>
<comment type="caution">
    <text evidence="2">The sequence shown here is derived from an EMBL/GenBank/DDBJ whole genome shotgun (WGS) entry which is preliminary data.</text>
</comment>
<dbReference type="GO" id="GO:0003677">
    <property type="term" value="F:DNA binding"/>
    <property type="evidence" value="ECO:0007669"/>
    <property type="project" value="InterPro"/>
</dbReference>
<protein>
    <submittedName>
        <fullName evidence="2">Uncharacterized protein</fullName>
    </submittedName>
</protein>
<dbReference type="EMBL" id="JACNIG010000096">
    <property type="protein sequence ID" value="MBC8430950.1"/>
    <property type="molecule type" value="Genomic_DNA"/>
</dbReference>
<gene>
    <name evidence="2" type="ORF">H8D96_03425</name>
</gene>
<organism evidence="2 3">
    <name type="scientific">Candidatus Desulfatibia vada</name>
    <dbReference type="NCBI Taxonomy" id="2841696"/>
    <lineage>
        <taxon>Bacteria</taxon>
        <taxon>Pseudomonadati</taxon>
        <taxon>Thermodesulfobacteriota</taxon>
        <taxon>Desulfobacteria</taxon>
        <taxon>Desulfobacterales</taxon>
        <taxon>Desulfobacterales incertae sedis</taxon>
        <taxon>Candidatus Desulfatibia</taxon>
    </lineage>
</organism>
<dbReference type="GO" id="GO:0006310">
    <property type="term" value="P:DNA recombination"/>
    <property type="evidence" value="ECO:0007669"/>
    <property type="project" value="UniProtKB-KW"/>
</dbReference>
<dbReference type="Proteomes" id="UP000605201">
    <property type="component" value="Unassembled WGS sequence"/>
</dbReference>
<dbReference type="InterPro" id="IPR011010">
    <property type="entry name" value="DNA_brk_join_enz"/>
</dbReference>
<keyword evidence="1" id="KW-0233">DNA recombination</keyword>
<name>A0A8J6P169_9BACT</name>
<evidence type="ECO:0000256" key="1">
    <source>
        <dbReference type="ARBA" id="ARBA00023172"/>
    </source>
</evidence>
<accession>A0A8J6P169</accession>
<dbReference type="Gene3D" id="1.10.443.10">
    <property type="entry name" value="Intergrase catalytic core"/>
    <property type="match status" value="1"/>
</dbReference>
<dbReference type="GO" id="GO:0015074">
    <property type="term" value="P:DNA integration"/>
    <property type="evidence" value="ECO:0007669"/>
    <property type="project" value="InterPro"/>
</dbReference>